<evidence type="ECO:0000256" key="13">
    <source>
        <dbReference type="ARBA" id="ARBA00022842"/>
    </source>
</evidence>
<evidence type="ECO:0000256" key="23">
    <source>
        <dbReference type="SAM" id="MobiDB-lite"/>
    </source>
</evidence>
<keyword evidence="16" id="KW-0695">RNA-directed DNA polymerase</keyword>
<dbReference type="Pfam" id="PF14223">
    <property type="entry name" value="Retrotran_gag_2"/>
    <property type="match status" value="1"/>
</dbReference>
<evidence type="ECO:0000256" key="5">
    <source>
        <dbReference type="ARBA" id="ARBA00022695"/>
    </source>
</evidence>
<feature type="compositionally biased region" description="Low complexity" evidence="23">
    <location>
        <begin position="1318"/>
        <end position="1334"/>
    </location>
</feature>
<comment type="catalytic activity">
    <reaction evidence="22">
        <text>DNA(n) + a 2'-deoxyribonucleoside 5'-triphosphate = DNA(n+1) + diphosphate</text>
        <dbReference type="Rhea" id="RHEA:22508"/>
        <dbReference type="Rhea" id="RHEA-COMP:17339"/>
        <dbReference type="Rhea" id="RHEA-COMP:17340"/>
        <dbReference type="ChEBI" id="CHEBI:33019"/>
        <dbReference type="ChEBI" id="CHEBI:61560"/>
        <dbReference type="ChEBI" id="CHEBI:173112"/>
        <dbReference type="EC" id="2.7.7.7"/>
    </reaction>
</comment>
<dbReference type="EMBL" id="JABXXO010000003">
    <property type="protein sequence ID" value="KAF7783321.1"/>
    <property type="molecule type" value="Genomic_DNA"/>
</dbReference>
<dbReference type="GO" id="GO:0006310">
    <property type="term" value="P:DNA recombination"/>
    <property type="evidence" value="ECO:0007669"/>
    <property type="project" value="UniProtKB-KW"/>
</dbReference>
<dbReference type="Pfam" id="PF22936">
    <property type="entry name" value="Pol_BBD"/>
    <property type="match status" value="1"/>
</dbReference>
<keyword evidence="17" id="KW-0239">DNA-directed DNA polymerase</keyword>
<keyword evidence="19" id="KW-0233">DNA recombination</keyword>
<evidence type="ECO:0000259" key="24">
    <source>
        <dbReference type="PROSITE" id="PS50994"/>
    </source>
</evidence>
<evidence type="ECO:0000256" key="17">
    <source>
        <dbReference type="ARBA" id="ARBA00022932"/>
    </source>
</evidence>
<evidence type="ECO:0000256" key="10">
    <source>
        <dbReference type="ARBA" id="ARBA00022759"/>
    </source>
</evidence>
<comment type="caution">
    <text evidence="25">The sequence shown here is derived from an EMBL/GenBank/DDBJ whole genome shotgun (WGS) entry which is preliminary data.</text>
</comment>
<dbReference type="GO" id="GO:0003887">
    <property type="term" value="F:DNA-directed DNA polymerase activity"/>
    <property type="evidence" value="ECO:0007669"/>
    <property type="project" value="UniProtKB-KW"/>
</dbReference>
<feature type="region of interest" description="Disordered" evidence="23">
    <location>
        <begin position="1308"/>
        <end position="1527"/>
    </location>
</feature>
<protein>
    <recommendedName>
        <fullName evidence="24">Integrase catalytic domain-containing protein</fullName>
    </recommendedName>
</protein>
<dbReference type="SUPFAM" id="SSF56672">
    <property type="entry name" value="DNA/RNA polymerases"/>
    <property type="match status" value="1"/>
</dbReference>
<dbReference type="GO" id="GO:0032196">
    <property type="term" value="P:transposition"/>
    <property type="evidence" value="ECO:0007669"/>
    <property type="project" value="UniProtKB-KW"/>
</dbReference>
<dbReference type="GO" id="GO:0005634">
    <property type="term" value="C:nucleus"/>
    <property type="evidence" value="ECO:0007669"/>
    <property type="project" value="UniProtKB-ARBA"/>
</dbReference>
<keyword evidence="5" id="KW-0548">Nucleotidyltransferase</keyword>
<feature type="compositionally biased region" description="Polar residues" evidence="23">
    <location>
        <begin position="1343"/>
        <end position="1352"/>
    </location>
</feature>
<evidence type="ECO:0000256" key="6">
    <source>
        <dbReference type="ARBA" id="ARBA00022722"/>
    </source>
</evidence>
<evidence type="ECO:0000256" key="4">
    <source>
        <dbReference type="ARBA" id="ARBA00022670"/>
    </source>
</evidence>
<evidence type="ECO:0000256" key="12">
    <source>
        <dbReference type="ARBA" id="ARBA00022840"/>
    </source>
</evidence>
<dbReference type="GO" id="GO:0005524">
    <property type="term" value="F:ATP binding"/>
    <property type="evidence" value="ECO:0007669"/>
    <property type="project" value="UniProtKB-KW"/>
</dbReference>
<dbReference type="InterPro" id="IPR012337">
    <property type="entry name" value="RNaseH-like_sf"/>
</dbReference>
<evidence type="ECO:0000256" key="22">
    <source>
        <dbReference type="ARBA" id="ARBA00049244"/>
    </source>
</evidence>
<gene>
    <name evidence="25" type="ORF">Agabi119p4_2697</name>
</gene>
<feature type="region of interest" description="Disordered" evidence="23">
    <location>
        <begin position="218"/>
        <end position="294"/>
    </location>
</feature>
<dbReference type="CDD" id="cd09272">
    <property type="entry name" value="RNase_HI_RT_Ty1"/>
    <property type="match status" value="1"/>
</dbReference>
<keyword evidence="12" id="KW-0067">ATP-binding</keyword>
<dbReference type="GO" id="GO:0003964">
    <property type="term" value="F:RNA-directed DNA polymerase activity"/>
    <property type="evidence" value="ECO:0007669"/>
    <property type="project" value="UniProtKB-KW"/>
</dbReference>
<evidence type="ECO:0000256" key="9">
    <source>
        <dbReference type="ARBA" id="ARBA00022750"/>
    </source>
</evidence>
<feature type="compositionally biased region" description="Basic and acidic residues" evidence="23">
    <location>
        <begin position="1401"/>
        <end position="1454"/>
    </location>
</feature>
<evidence type="ECO:0000256" key="20">
    <source>
        <dbReference type="ARBA" id="ARBA00023268"/>
    </source>
</evidence>
<dbReference type="Gene3D" id="3.30.420.10">
    <property type="entry name" value="Ribonuclease H-like superfamily/Ribonuclease H"/>
    <property type="match status" value="1"/>
</dbReference>
<feature type="compositionally biased region" description="Low complexity" evidence="23">
    <location>
        <begin position="235"/>
        <end position="265"/>
    </location>
</feature>
<evidence type="ECO:0000256" key="15">
    <source>
        <dbReference type="ARBA" id="ARBA00022908"/>
    </source>
</evidence>
<dbReference type="InterPro" id="IPR054722">
    <property type="entry name" value="PolX-like_BBD"/>
</dbReference>
<dbReference type="InterPro" id="IPR025724">
    <property type="entry name" value="GAG-pre-integrase_dom"/>
</dbReference>
<keyword evidence="14" id="KW-0694">RNA-binding</keyword>
<feature type="domain" description="Integrase catalytic" evidence="24">
    <location>
        <begin position="1061"/>
        <end position="1235"/>
    </location>
</feature>
<keyword evidence="8" id="KW-0547">Nucleotide-binding</keyword>
<dbReference type="GO" id="GO:0004190">
    <property type="term" value="F:aspartic-type endopeptidase activity"/>
    <property type="evidence" value="ECO:0007669"/>
    <property type="project" value="UniProtKB-KW"/>
</dbReference>
<evidence type="ECO:0000313" key="25">
    <source>
        <dbReference type="EMBL" id="KAF7783321.1"/>
    </source>
</evidence>
<feature type="compositionally biased region" description="Basic and acidic residues" evidence="23">
    <location>
        <begin position="460"/>
        <end position="471"/>
    </location>
</feature>
<comment type="catalytic activity">
    <reaction evidence="21">
        <text>DNA(n) + a 2'-deoxyribonucleoside 5'-triphosphate = DNA(n+1) + diphosphate</text>
        <dbReference type="Rhea" id="RHEA:22508"/>
        <dbReference type="Rhea" id="RHEA-COMP:17339"/>
        <dbReference type="Rhea" id="RHEA-COMP:17340"/>
        <dbReference type="ChEBI" id="CHEBI:33019"/>
        <dbReference type="ChEBI" id="CHEBI:61560"/>
        <dbReference type="ChEBI" id="CHEBI:173112"/>
        <dbReference type="EC" id="2.7.7.49"/>
    </reaction>
</comment>
<evidence type="ECO:0000256" key="14">
    <source>
        <dbReference type="ARBA" id="ARBA00022884"/>
    </source>
</evidence>
<feature type="compositionally biased region" description="Basic residues" evidence="23">
    <location>
        <begin position="272"/>
        <end position="286"/>
    </location>
</feature>
<evidence type="ECO:0000313" key="26">
    <source>
        <dbReference type="Proteomes" id="UP000629468"/>
    </source>
</evidence>
<reference evidence="25 26" key="1">
    <citation type="journal article" name="Sci. Rep.">
        <title>Telomere-to-telomere assembled and centromere annotated genomes of the two main subspecies of the button mushroom Agaricus bisporus reveal especially polymorphic chromosome ends.</title>
        <authorList>
            <person name="Sonnenberg A.S.M."/>
            <person name="Sedaghat-Telgerd N."/>
            <person name="Lavrijssen B."/>
            <person name="Ohm R.A."/>
            <person name="Hendrickx P.M."/>
            <person name="Scholtmeijer K."/>
            <person name="Baars J.J.P."/>
            <person name="van Peer A."/>
        </authorList>
    </citation>
    <scope>NUCLEOTIDE SEQUENCE [LARGE SCALE GENOMIC DNA]</scope>
    <source>
        <strain evidence="25 26">H119_p4</strain>
    </source>
</reference>
<keyword evidence="6" id="KW-0540">Nuclease</keyword>
<dbReference type="GO" id="GO:0004519">
    <property type="term" value="F:endonuclease activity"/>
    <property type="evidence" value="ECO:0007669"/>
    <property type="project" value="UniProtKB-KW"/>
</dbReference>
<keyword evidence="15" id="KW-0229">DNA integration</keyword>
<keyword evidence="7" id="KW-0479">Metal-binding</keyword>
<dbReference type="InterPro" id="IPR001584">
    <property type="entry name" value="Integrase_cat-core"/>
</dbReference>
<keyword evidence="18" id="KW-0917">Virion maturation</keyword>
<evidence type="ECO:0000256" key="8">
    <source>
        <dbReference type="ARBA" id="ARBA00022741"/>
    </source>
</evidence>
<evidence type="ECO:0000256" key="19">
    <source>
        <dbReference type="ARBA" id="ARBA00023172"/>
    </source>
</evidence>
<keyword evidence="9" id="KW-0064">Aspartyl protease</keyword>
<dbReference type="GO" id="GO:0046872">
    <property type="term" value="F:metal ion binding"/>
    <property type="evidence" value="ECO:0007669"/>
    <property type="project" value="UniProtKB-KW"/>
</dbReference>
<dbReference type="InterPro" id="IPR039537">
    <property type="entry name" value="Retrotran_Ty1/copia-like"/>
</dbReference>
<name>A0A8H7F9H9_AGABI</name>
<evidence type="ECO:0000256" key="2">
    <source>
        <dbReference type="ARBA" id="ARBA00022578"/>
    </source>
</evidence>
<evidence type="ECO:0000256" key="7">
    <source>
        <dbReference type="ARBA" id="ARBA00022723"/>
    </source>
</evidence>
<dbReference type="PANTHER" id="PTHR42648:SF11">
    <property type="entry name" value="TRANSPOSON TY4-P GAG-POL POLYPROTEIN"/>
    <property type="match status" value="1"/>
</dbReference>
<dbReference type="Pfam" id="PF00665">
    <property type="entry name" value="rve"/>
    <property type="match status" value="1"/>
</dbReference>
<feature type="region of interest" description="Disordered" evidence="23">
    <location>
        <begin position="452"/>
        <end position="480"/>
    </location>
</feature>
<evidence type="ECO:0000256" key="1">
    <source>
        <dbReference type="ARBA" id="ARBA00002180"/>
    </source>
</evidence>
<dbReference type="Pfam" id="PF07727">
    <property type="entry name" value="RVT_2"/>
    <property type="match status" value="1"/>
</dbReference>
<keyword evidence="10" id="KW-0255">Endonuclease</keyword>
<evidence type="ECO:0000256" key="3">
    <source>
        <dbReference type="ARBA" id="ARBA00022612"/>
    </source>
</evidence>
<dbReference type="GO" id="GO:0015074">
    <property type="term" value="P:DNA integration"/>
    <property type="evidence" value="ECO:0007669"/>
    <property type="project" value="UniProtKB-KW"/>
</dbReference>
<keyword evidence="3" id="KW-1188">Viral release from host cell</keyword>
<keyword evidence="20" id="KW-0511">Multifunctional enzyme</keyword>
<dbReference type="PROSITE" id="PS50994">
    <property type="entry name" value="INTEGRASE"/>
    <property type="match status" value="1"/>
</dbReference>
<sequence length="2078" mass="235248">MGPGWANIGTNSNALPKLSGAKNYDTWARRVKNALILIQHKDSTLTAWDVSGSSHPLPTLPTDPTELAKENAIRMTLKLQATALIESTLPDHMIQEEFNSPRDLWGKMKLNYGVRGPTFVYERLQSLLNFKVQDMQDPSGQIAEFVATCSQITATGATLHDSLQTMMLLSALPARMESTIGIILASAAKVSDLTIEKARATIAAAWRNPQNLAAARFKPSGQAPRWQNATPGTSGQNQQQQQRPHGQQQQRPQGQQQRQQAPQGAKPDDDKKRKRTRGKGKGKGKGKAAAVEASPPDYTAASAIAFPTIAIPPGFEAQPYDPRSPSLSAPTTRSLVHRIRNEKAAITPPTPLIGELSHIKSQSSPDKIFVHSPLHTEIIMLNIHDGNEWIDDWRHDIDYQNSIEPDLNYLESVDPSADGTWLDDGSREQSISIDCDRPFWALYGMPNDNIERTVPSNQSDDVKSITRDSESAARGWTTDNMGDNWNNQWLEPFSRPMDWNVEPTGSSTTSFRDAWDNANRFPIDDTSFEIPSNLSWGELIERGYSIDDINVIPFPVWESPSDDHIPSGELSSNASVKLGSAINHWLTDINNGYCDMFSDNDELTHSPPSHYSFTWSFDLRHHYDLPFSLDDTIMENELPHGRTYTWIRGRYTDITYMELDIDRIAPTGAQRTRDPRLNVARTGRVTPYQTAKLNALLAWDKRLGARPIDRIALANHNEEAMRPDETPSEYHTVAEEPERRSGSPIDYAIEEFGNSVMEEKEDGEISIHSGQDLMDNEEELDYDAENDGDSYPQVLPPYSQSITNSSFQCDDVDRSGSRVEQTSSLGSSCNGSDINYAMESSVRNALLDNITPEFKSFIMSIRSNSDSYPIKWMLDSGASAHFTGSLSDFSTVDRGFFGMVQTASGQLKIQGRGTVHIQHLVVDTNTGTKEVQRTKLWPVFYINGMHMRLISVGQLLRSGLRLEANAKHLTFRDENNHAVLSGISGHFPSISAVLSRIIQEIPEAGAYATANTDYSTWHRRLGHPSDLVLSKFSKESLGVPPISIPRDKPVCKGCVEGKLAQKPFPTSESRGTQVLELIHSDLFELPVISYHRHKWVLTILDDYSSTAFTVMLAHKSDAPREMTKVMTLLANSTDRKIKRLRTDRGGEYTNSALQEYLSTNGIKHELSAPNIHQQNGRAERLNRTLHEKSQAMRKHACLPDSWWGFSMTYAVYIYNRTPMQRVKWKTPYELFYGTKPDLSKIRVFGCGAYVYLPKEIRKNKLSSRSELMIFLGYQGPNYQFMRHQNGNVIFVSPTALFDEVFLPKCNKSKPGNLERRLSNTPSRSNSSESENSRNGGEVDFNLDPNSLNGPSTDQPPINRAPPAAPPRPPTPPQPIVPPRQQRAPSPPPRNATPGPSNQPPRQERPMWRKRRDITPPDESEHNVRRSRRETKVPNRPDNVYGDKHPSKVLRDYERQPFLPDFEEGIQRRVPPRSDRQNARIPTDDQADEARREEIRRHFEQASQRAEEYEREHGSQLPSQFGNAPVPGEANMDEVQVLIREGGVRLNNFLFELANQIQTPVQFKDLTQLPAAMRKKWIDACLEELEALQKRGVYELVDLPKGRRTIKNRWVFNEKSDGRLRARLVAKGFSQIEGIDYNELFSPVVRYETARLLLGIAALEDWDMFSVDVKTAYLYGKLDEEIYMTQPEGFTATGKENKVWRLRRALYGLKQAGLSWWKQLTASMTEIGFVRCKSDAGVYYYRHPKTRELVVALVYVDDVAFMGKKNSQLLKELKLKFSTKWECRDQGVMTEFLGMQISRDRQNKKIFLHQQKYLQKVLDRFGIKSGSEETPLPKGYVFKTSDKVPNNGFRTKYQQLVGSLMYLMIGSRPDIAFAVVKLSQHMVTPNKEHYTAGMHLLRYLNGTKNMILEFDGNSNQGVIAYSDSDWASDPEDRKSITGNFVTIANGTISWLSRKQKTVALSSTEAEYMAISDCSRQLVWVSQLLIEIGFEIQTPMLYGDNMGSLFWSTSEVQEKRSKHIDIRFHYIRELLEQKQINLDWIDGSKNPADVLTKNLEKVKFSLFRSMLNLKATMSSFKEEC</sequence>
<feature type="compositionally biased region" description="Polar residues" evidence="23">
    <location>
        <begin position="225"/>
        <end position="234"/>
    </location>
</feature>
<dbReference type="InterPro" id="IPR013103">
    <property type="entry name" value="RVT_2"/>
</dbReference>
<evidence type="ECO:0000256" key="11">
    <source>
        <dbReference type="ARBA" id="ARBA00022801"/>
    </source>
</evidence>
<dbReference type="GO" id="GO:0006508">
    <property type="term" value="P:proteolysis"/>
    <property type="evidence" value="ECO:0007669"/>
    <property type="project" value="UniProtKB-KW"/>
</dbReference>
<accession>A0A8H7F9H9</accession>
<evidence type="ECO:0000256" key="18">
    <source>
        <dbReference type="ARBA" id="ARBA00023113"/>
    </source>
</evidence>
<organism evidence="25 26">
    <name type="scientific">Agaricus bisporus var. burnettii</name>
    <dbReference type="NCBI Taxonomy" id="192524"/>
    <lineage>
        <taxon>Eukaryota</taxon>
        <taxon>Fungi</taxon>
        <taxon>Dikarya</taxon>
        <taxon>Basidiomycota</taxon>
        <taxon>Agaricomycotina</taxon>
        <taxon>Agaricomycetes</taxon>
        <taxon>Agaricomycetidae</taxon>
        <taxon>Agaricales</taxon>
        <taxon>Agaricineae</taxon>
        <taxon>Agaricaceae</taxon>
        <taxon>Agaricus</taxon>
    </lineage>
</organism>
<dbReference type="SUPFAM" id="SSF53098">
    <property type="entry name" value="Ribonuclease H-like"/>
    <property type="match status" value="1"/>
</dbReference>
<feature type="region of interest" description="Disordered" evidence="23">
    <location>
        <begin position="720"/>
        <end position="743"/>
    </location>
</feature>
<keyword evidence="4" id="KW-0645">Protease</keyword>
<dbReference type="GO" id="GO:0003723">
    <property type="term" value="F:RNA binding"/>
    <property type="evidence" value="ECO:0007669"/>
    <property type="project" value="UniProtKB-KW"/>
</dbReference>
<proteinExistence type="predicted"/>
<evidence type="ECO:0000256" key="16">
    <source>
        <dbReference type="ARBA" id="ARBA00022918"/>
    </source>
</evidence>
<keyword evidence="13" id="KW-0460">Magnesium</keyword>
<evidence type="ECO:0000256" key="21">
    <source>
        <dbReference type="ARBA" id="ARBA00048173"/>
    </source>
</evidence>
<dbReference type="Pfam" id="PF13976">
    <property type="entry name" value="gag_pre-integrs"/>
    <property type="match status" value="1"/>
</dbReference>
<feature type="compositionally biased region" description="Basic and acidic residues" evidence="23">
    <location>
        <begin position="732"/>
        <end position="741"/>
    </location>
</feature>
<keyword evidence="17" id="KW-0808">Transferase</keyword>
<dbReference type="Proteomes" id="UP000629468">
    <property type="component" value="Unassembled WGS sequence"/>
</dbReference>
<dbReference type="InterPro" id="IPR043502">
    <property type="entry name" value="DNA/RNA_pol_sf"/>
</dbReference>
<feature type="compositionally biased region" description="Pro residues" evidence="23">
    <location>
        <begin position="1358"/>
        <end position="1377"/>
    </location>
</feature>
<feature type="compositionally biased region" description="Basic and acidic residues" evidence="23">
    <location>
        <begin position="1487"/>
        <end position="1513"/>
    </location>
</feature>
<dbReference type="InterPro" id="IPR036397">
    <property type="entry name" value="RNaseH_sf"/>
</dbReference>
<keyword evidence="11" id="KW-0378">Hydrolase</keyword>
<comment type="function">
    <text evidence="1">The aspartyl protease (PR) mediates the proteolytic cleavages of the Gag and Gag-Pol polyproteins after assembly of the VLP.</text>
</comment>
<keyword evidence="2" id="KW-0815">Transposition</keyword>
<dbReference type="PANTHER" id="PTHR42648">
    <property type="entry name" value="TRANSPOSASE, PUTATIVE-RELATED"/>
    <property type="match status" value="1"/>
</dbReference>